<keyword evidence="3" id="KW-0698">rRNA processing</keyword>
<comment type="similarity">
    <text evidence="3">Belongs to the IPI1/TEX10 family.</text>
</comment>
<feature type="region of interest" description="Disordered" evidence="4">
    <location>
        <begin position="59"/>
        <end position="87"/>
    </location>
</feature>
<keyword evidence="2 3" id="KW-0539">Nucleus</keyword>
<dbReference type="Proteomes" id="UP000281677">
    <property type="component" value="Unassembled WGS sequence"/>
</dbReference>
<comment type="function">
    <text evidence="3">Component of the RIX1 complex required for processing of ITS2 sequences from 35S pre-rRNA.</text>
</comment>
<evidence type="ECO:0000256" key="2">
    <source>
        <dbReference type="ARBA" id="ARBA00023242"/>
    </source>
</evidence>
<dbReference type="AlphaFoldDB" id="A0A3M7IJU2"/>
<dbReference type="VEuPathDB" id="FungiDB:BTJ68_15071"/>
<comment type="subcellular location">
    <subcellularLocation>
        <location evidence="1 3">Nucleus</location>
    </subcellularLocation>
</comment>
<dbReference type="GO" id="GO:0006364">
    <property type="term" value="P:rRNA processing"/>
    <property type="evidence" value="ECO:0007669"/>
    <property type="project" value="UniProtKB-UniRule"/>
</dbReference>
<dbReference type="EMBL" id="QWIT01000334">
    <property type="protein sequence ID" value="RMZ25779.1"/>
    <property type="molecule type" value="Genomic_DNA"/>
</dbReference>
<dbReference type="GO" id="GO:0005634">
    <property type="term" value="C:nucleus"/>
    <property type="evidence" value="ECO:0007669"/>
    <property type="project" value="UniProtKB-SubCell"/>
</dbReference>
<evidence type="ECO:0000259" key="5">
    <source>
        <dbReference type="Pfam" id="PF12333"/>
    </source>
</evidence>
<dbReference type="InterPro" id="IPR024679">
    <property type="entry name" value="Ipi1_N"/>
</dbReference>
<reference evidence="6 7" key="1">
    <citation type="journal article" date="2018" name="BMC Genomics">
        <title>Genomic evidence for intraspecific hybridization in a clonal and extremely halotolerant yeast.</title>
        <authorList>
            <person name="Gostincar C."/>
            <person name="Stajich J.E."/>
            <person name="Zupancic J."/>
            <person name="Zalar P."/>
            <person name="Gunde-Cimerman N."/>
        </authorList>
    </citation>
    <scope>NUCLEOTIDE SEQUENCE [LARGE SCALE GENOMIC DNA]</scope>
    <source>
        <strain evidence="6 7">EXF-120</strain>
    </source>
</reference>
<organism evidence="6 7">
    <name type="scientific">Hortaea werneckii</name>
    <name type="common">Black yeast</name>
    <name type="synonym">Cladosporium werneckii</name>
    <dbReference type="NCBI Taxonomy" id="91943"/>
    <lineage>
        <taxon>Eukaryota</taxon>
        <taxon>Fungi</taxon>
        <taxon>Dikarya</taxon>
        <taxon>Ascomycota</taxon>
        <taxon>Pezizomycotina</taxon>
        <taxon>Dothideomycetes</taxon>
        <taxon>Dothideomycetidae</taxon>
        <taxon>Mycosphaerellales</taxon>
        <taxon>Teratosphaeriaceae</taxon>
        <taxon>Hortaea</taxon>
    </lineage>
</organism>
<comment type="subunit">
    <text evidence="3">Component of the RIX1 complex.</text>
</comment>
<dbReference type="OrthoDB" id="361362at2759"/>
<name>A0A3M7IJU2_HORWE</name>
<gene>
    <name evidence="6" type="ORF">D0859_10166</name>
</gene>
<dbReference type="Pfam" id="PF12333">
    <property type="entry name" value="Ipi1_N"/>
    <property type="match status" value="1"/>
</dbReference>
<evidence type="ECO:0000256" key="4">
    <source>
        <dbReference type="SAM" id="MobiDB-lite"/>
    </source>
</evidence>
<evidence type="ECO:0000256" key="1">
    <source>
        <dbReference type="ARBA" id="ARBA00004123"/>
    </source>
</evidence>
<feature type="compositionally biased region" description="Basic residues" evidence="4">
    <location>
        <begin position="71"/>
        <end position="80"/>
    </location>
</feature>
<dbReference type="GO" id="GO:0120330">
    <property type="term" value="C:rixosome complex"/>
    <property type="evidence" value="ECO:0007669"/>
    <property type="project" value="UniProtKB-UniRule"/>
</dbReference>
<protein>
    <recommendedName>
        <fullName evidence="3">Pre-rRNA-processing protein</fullName>
    </recommendedName>
</protein>
<evidence type="ECO:0000313" key="6">
    <source>
        <dbReference type="EMBL" id="RMZ25779.1"/>
    </source>
</evidence>
<proteinExistence type="inferred from homology"/>
<dbReference type="PANTHER" id="PTHR16056">
    <property type="entry name" value="REGULATOR OF MICROTUBULE DYNAMICS PROTEIN"/>
    <property type="match status" value="1"/>
</dbReference>
<evidence type="ECO:0000313" key="7">
    <source>
        <dbReference type="Proteomes" id="UP000281677"/>
    </source>
</evidence>
<keyword evidence="3" id="KW-0690">Ribosome biogenesis</keyword>
<evidence type="ECO:0000256" key="3">
    <source>
        <dbReference type="RuleBase" id="RU368021"/>
    </source>
</evidence>
<feature type="domain" description="Pre-rRNA-processing protein Ipi1 N-terminal" evidence="5">
    <location>
        <begin position="192"/>
        <end position="301"/>
    </location>
</feature>
<accession>A0A3M7IJU2</accession>
<comment type="caution">
    <text evidence="6">The sequence shown here is derived from an EMBL/GenBank/DDBJ whole genome shotgun (WGS) entry which is preliminary data.</text>
</comment>
<sequence>MASSEPRCAKTSTKTSGTDFSVQIRTSQGYFAIRPTSYFGCSLLPSRVAERFIMGASAKRKKEKKQDFQKPKLKVGKKRPTNTNATDTSFSAKSIVFKQQSVSSGPRDTGALFNHNLSLLASKNETQRRDALQYLTTACMLAQSQEGEGLPQPASAVVAKAQALILDGNGGVRSQLLKLLKSLPVDEIGSLDQLLLYARAGMTHLSTDVRLFSLEVMDWILSSPSLGEAVMSVPGAWIKTLRTFENLLGWRSTSVSQNANGTIQDGEKWTRQVASKTSSSGLEKGGNKLLVHQLATLASFLAVGLTPASADPEASAKRAAQIFPLWHTDAHLLSTKSNPFGHLNLFGAPRDAESEVYDSAEERLEVFLELGFLHTFRNGTQEAKREGGEIGRAAAAVDKSLRLAETG</sequence>
<dbReference type="PANTHER" id="PTHR16056:SF2">
    <property type="entry name" value="TESTIS-EXPRESSED PROTEIN 10"/>
    <property type="match status" value="1"/>
</dbReference>